<protein>
    <recommendedName>
        <fullName evidence="3">Ogr/Delta-like zinc finger</fullName>
    </recommendedName>
</protein>
<dbReference type="RefSeq" id="WP_234749735.1">
    <property type="nucleotide sequence ID" value="NZ_BAAART010000134.1"/>
</dbReference>
<evidence type="ECO:0000313" key="2">
    <source>
        <dbReference type="Proteomes" id="UP001501474"/>
    </source>
</evidence>
<gene>
    <name evidence="1" type="ORF">GCM10010104_52900</name>
</gene>
<name>A0ABN3E6V6_9ACTN</name>
<dbReference type="EMBL" id="BAAART010000134">
    <property type="protein sequence ID" value="GAA2249791.1"/>
    <property type="molecule type" value="Genomic_DNA"/>
</dbReference>
<proteinExistence type="predicted"/>
<evidence type="ECO:0000313" key="1">
    <source>
        <dbReference type="EMBL" id="GAA2249791.1"/>
    </source>
</evidence>
<organism evidence="1 2">
    <name type="scientific">Streptomyces indiaensis</name>
    <dbReference type="NCBI Taxonomy" id="284033"/>
    <lineage>
        <taxon>Bacteria</taxon>
        <taxon>Bacillati</taxon>
        <taxon>Actinomycetota</taxon>
        <taxon>Actinomycetes</taxon>
        <taxon>Kitasatosporales</taxon>
        <taxon>Streptomycetaceae</taxon>
        <taxon>Streptomyces</taxon>
    </lineage>
</organism>
<evidence type="ECO:0008006" key="3">
    <source>
        <dbReference type="Google" id="ProtNLM"/>
    </source>
</evidence>
<sequence length="71" mass="7351">MTSTDTTSCPHCGRPDGAGPFRVLSRHLTATGHTEWARCRCGSLQVRVADGRGTRVVSRSRPAAAAGAASA</sequence>
<keyword evidence="2" id="KW-1185">Reference proteome</keyword>
<accession>A0ABN3E6V6</accession>
<reference evidence="1 2" key="1">
    <citation type="journal article" date="2019" name="Int. J. Syst. Evol. Microbiol.">
        <title>The Global Catalogue of Microorganisms (GCM) 10K type strain sequencing project: providing services to taxonomists for standard genome sequencing and annotation.</title>
        <authorList>
            <consortium name="The Broad Institute Genomics Platform"/>
            <consortium name="The Broad Institute Genome Sequencing Center for Infectious Disease"/>
            <person name="Wu L."/>
            <person name="Ma J."/>
        </authorList>
    </citation>
    <scope>NUCLEOTIDE SEQUENCE [LARGE SCALE GENOMIC DNA]</scope>
    <source>
        <strain evidence="1 2">JCM 3053</strain>
    </source>
</reference>
<dbReference type="Proteomes" id="UP001501474">
    <property type="component" value="Unassembled WGS sequence"/>
</dbReference>
<comment type="caution">
    <text evidence="1">The sequence shown here is derived from an EMBL/GenBank/DDBJ whole genome shotgun (WGS) entry which is preliminary data.</text>
</comment>